<sequence length="121" mass="13688">MSTSAKFLITSVGFAKDRLFVELSTGRVLVVPLSYTKRLINASEKELKEYRLVGNGRGIYFPLIDEDISVEGIIRDFGNEVKRVNISLPILFLDEIDLYAKEHHLSRSALLQIATSEYINP</sequence>
<dbReference type="InterPro" id="IPR013321">
    <property type="entry name" value="Arc_rbn_hlx_hlx"/>
</dbReference>
<dbReference type="Pfam" id="PF10387">
    <property type="entry name" value="DUF2442"/>
    <property type="match status" value="1"/>
</dbReference>
<dbReference type="Gene3D" id="3.30.2020.40">
    <property type="entry name" value="Uncharacterised protein PF10387, DUF2442"/>
    <property type="match status" value="1"/>
</dbReference>
<dbReference type="InterPro" id="IPR010985">
    <property type="entry name" value="Ribbon_hlx_hlx"/>
</dbReference>
<organism evidence="1">
    <name type="scientific">uncultured Sulfurovum sp</name>
    <dbReference type="NCBI Taxonomy" id="269237"/>
    <lineage>
        <taxon>Bacteria</taxon>
        <taxon>Pseudomonadati</taxon>
        <taxon>Campylobacterota</taxon>
        <taxon>Epsilonproteobacteria</taxon>
        <taxon>Campylobacterales</taxon>
        <taxon>Sulfurovaceae</taxon>
        <taxon>Sulfurovum</taxon>
        <taxon>environmental samples</taxon>
    </lineage>
</organism>
<proteinExistence type="predicted"/>
<dbReference type="Gene3D" id="1.10.1220.10">
    <property type="entry name" value="Met repressor-like"/>
    <property type="match status" value="1"/>
</dbReference>
<reference evidence="1" key="1">
    <citation type="submission" date="2020-01" db="EMBL/GenBank/DDBJ databases">
        <authorList>
            <person name="Meier V. D."/>
            <person name="Meier V D."/>
        </authorList>
    </citation>
    <scope>NUCLEOTIDE SEQUENCE</scope>
    <source>
        <strain evidence="1">HLG_WM_MAG_04</strain>
    </source>
</reference>
<dbReference type="EMBL" id="CACVAX010000032">
    <property type="protein sequence ID" value="CAA6810893.1"/>
    <property type="molecule type" value="Genomic_DNA"/>
</dbReference>
<dbReference type="GO" id="GO:0006355">
    <property type="term" value="P:regulation of DNA-templated transcription"/>
    <property type="evidence" value="ECO:0007669"/>
    <property type="project" value="InterPro"/>
</dbReference>
<evidence type="ECO:0000313" key="1">
    <source>
        <dbReference type="EMBL" id="CAA6810893.1"/>
    </source>
</evidence>
<gene>
    <name evidence="1" type="ORF">HELGO_WM18592</name>
</gene>
<dbReference type="AlphaFoldDB" id="A0A6S6T6Q6"/>
<accession>A0A6S6T6Q6</accession>
<protein>
    <submittedName>
        <fullName evidence="1">Uncharacterized protein</fullName>
    </submittedName>
</protein>
<name>A0A6S6T6Q6_9BACT</name>
<dbReference type="SUPFAM" id="SSF47598">
    <property type="entry name" value="Ribbon-helix-helix"/>
    <property type="match status" value="1"/>
</dbReference>
<dbReference type="InterPro" id="IPR018841">
    <property type="entry name" value="DUF2442"/>
</dbReference>